<evidence type="ECO:0000256" key="6">
    <source>
        <dbReference type="ARBA" id="ARBA00023065"/>
    </source>
</evidence>
<evidence type="ECO:0000259" key="9">
    <source>
        <dbReference type="Pfam" id="PF00999"/>
    </source>
</evidence>
<feature type="transmembrane region" description="Helical" evidence="8">
    <location>
        <begin position="62"/>
        <end position="82"/>
    </location>
</feature>
<evidence type="ECO:0000256" key="5">
    <source>
        <dbReference type="ARBA" id="ARBA00022989"/>
    </source>
</evidence>
<feature type="transmembrane region" description="Helical" evidence="8">
    <location>
        <begin position="6"/>
        <end position="25"/>
    </location>
</feature>
<dbReference type="InterPro" id="IPR006153">
    <property type="entry name" value="Cation/H_exchanger_TM"/>
</dbReference>
<dbReference type="EMBL" id="WHPN01000327">
    <property type="protein sequence ID" value="KAF4407206.1"/>
    <property type="molecule type" value="Genomic_DNA"/>
</dbReference>
<evidence type="ECO:0000256" key="1">
    <source>
        <dbReference type="ARBA" id="ARBA00004651"/>
    </source>
</evidence>
<feature type="transmembrane region" description="Helical" evidence="8">
    <location>
        <begin position="202"/>
        <end position="225"/>
    </location>
</feature>
<evidence type="ECO:0000256" key="3">
    <source>
        <dbReference type="ARBA" id="ARBA00022449"/>
    </source>
</evidence>
<accession>A0ABQ7FDT4</accession>
<evidence type="ECO:0000313" key="11">
    <source>
        <dbReference type="Proteomes" id="UP000621266"/>
    </source>
</evidence>
<comment type="subcellular location">
    <subcellularLocation>
        <location evidence="1">Cell membrane</location>
        <topology evidence="1">Multi-pass membrane protein</topology>
    </subcellularLocation>
</comment>
<feature type="transmembrane region" description="Helical" evidence="8">
    <location>
        <begin position="383"/>
        <end position="406"/>
    </location>
</feature>
<keyword evidence="5 8" id="KW-1133">Transmembrane helix</keyword>
<feature type="domain" description="Cation/H+ exchanger transmembrane" evidence="9">
    <location>
        <begin position="18"/>
        <end position="406"/>
    </location>
</feature>
<sequence>MGTIDWTFALFGLGGLLAAVLPRAVARRPLSMPLVFLVCGLLLYLSPLPLPEIDPVEQHVWVEHATEIVVIIALMGAGLALNRPVGPRRWAVTWRLLAVTMPLTIAATALAGWLLAGWPPAVALLLAAVLAPTDPVLAAEVRVGEPTDSEHDEDEVRFALTSEAGLNDGLAFPVVNAALALAAAAGAGWSADWIGHWALVDVGYKCVVGVLCGLAVGRLLGWMFFRAGWAVLRLAEHKEGFVALGATFLSYGVTELLHGYGFLAVFVTACTVRAAERAHGYHLVLHEFTEQVERLGTVFLLFVLGGFIALGGLAALTWRGAAVALLLLLVIRPLSGWLGQLGGSGGPRERLVTAFFGIRGVGSLFYLSYALGQDHFPAPARELWAVVAFTVLCSVVLHGVSATPLISRVDRLRAHRLRRAEEAGPESGPPVPP</sequence>
<comment type="caution">
    <text evidence="10">The sequence shown here is derived from an EMBL/GenBank/DDBJ whole genome shotgun (WGS) entry which is preliminary data.</text>
</comment>
<dbReference type="Proteomes" id="UP000621266">
    <property type="component" value="Unassembled WGS sequence"/>
</dbReference>
<evidence type="ECO:0000313" key="10">
    <source>
        <dbReference type="EMBL" id="KAF4407206.1"/>
    </source>
</evidence>
<proteinExistence type="predicted"/>
<evidence type="ECO:0000256" key="7">
    <source>
        <dbReference type="ARBA" id="ARBA00023136"/>
    </source>
</evidence>
<keyword evidence="11" id="KW-1185">Reference proteome</keyword>
<evidence type="ECO:0000256" key="8">
    <source>
        <dbReference type="SAM" id="Phobius"/>
    </source>
</evidence>
<dbReference type="RefSeq" id="WP_098755285.1">
    <property type="nucleotide sequence ID" value="NZ_WHPN01000327.1"/>
</dbReference>
<feature type="transmembrane region" description="Helical" evidence="8">
    <location>
        <begin position="321"/>
        <end position="339"/>
    </location>
</feature>
<evidence type="ECO:0000256" key="4">
    <source>
        <dbReference type="ARBA" id="ARBA00022692"/>
    </source>
</evidence>
<feature type="transmembrane region" description="Helical" evidence="8">
    <location>
        <begin position="351"/>
        <end position="371"/>
    </location>
</feature>
<keyword evidence="4 8" id="KW-0812">Transmembrane</keyword>
<feature type="transmembrane region" description="Helical" evidence="8">
    <location>
        <begin position="295"/>
        <end position="315"/>
    </location>
</feature>
<protein>
    <submittedName>
        <fullName evidence="10">Sodium:proton antiporter</fullName>
    </submittedName>
</protein>
<keyword evidence="2" id="KW-0813">Transport</keyword>
<keyword evidence="3" id="KW-0050">Antiport</keyword>
<feature type="transmembrane region" description="Helical" evidence="8">
    <location>
        <begin position="170"/>
        <end position="190"/>
    </location>
</feature>
<feature type="transmembrane region" description="Helical" evidence="8">
    <location>
        <begin position="32"/>
        <end position="50"/>
    </location>
</feature>
<evidence type="ECO:0000256" key="2">
    <source>
        <dbReference type="ARBA" id="ARBA00022448"/>
    </source>
</evidence>
<dbReference type="PANTHER" id="PTHR32507">
    <property type="entry name" value="NA(+)/H(+) ANTIPORTER 1"/>
    <property type="match status" value="1"/>
</dbReference>
<keyword evidence="7 8" id="KW-0472">Membrane</keyword>
<gene>
    <name evidence="10" type="ORF">GCU69_20860</name>
</gene>
<feature type="transmembrane region" description="Helical" evidence="8">
    <location>
        <begin position="94"/>
        <end position="116"/>
    </location>
</feature>
<organism evidence="10 11">
    <name type="scientific">Streptomyces lycii</name>
    <dbReference type="NCBI Taxonomy" id="2654337"/>
    <lineage>
        <taxon>Bacteria</taxon>
        <taxon>Bacillati</taxon>
        <taxon>Actinomycetota</taxon>
        <taxon>Actinomycetes</taxon>
        <taxon>Kitasatosporales</taxon>
        <taxon>Streptomycetaceae</taxon>
        <taxon>Streptomyces</taxon>
    </lineage>
</organism>
<reference evidence="10 11" key="1">
    <citation type="submission" date="2019-10" db="EMBL/GenBank/DDBJ databases">
        <title>Streptomyces tenebrisbrunneis sp.nov., an endogenous actinomycete isolated from of Lycium ruthenicum.</title>
        <authorList>
            <person name="Ma L."/>
        </authorList>
    </citation>
    <scope>NUCLEOTIDE SEQUENCE [LARGE SCALE GENOMIC DNA]</scope>
    <source>
        <strain evidence="10 11">TRM 66187</strain>
    </source>
</reference>
<name>A0ABQ7FDT4_9ACTN</name>
<dbReference type="Pfam" id="PF00999">
    <property type="entry name" value="Na_H_Exchanger"/>
    <property type="match status" value="1"/>
</dbReference>
<keyword evidence="6" id="KW-0406">Ion transport</keyword>
<dbReference type="PANTHER" id="PTHR32507:SF8">
    <property type="entry name" value="CNH1P"/>
    <property type="match status" value="1"/>
</dbReference>